<dbReference type="AlphaFoldDB" id="A0ABD3PSF9"/>
<comment type="caution">
    <text evidence="5">The sequence shown here is derived from an EMBL/GenBank/DDBJ whole genome shotgun (WGS) entry which is preliminary data.</text>
</comment>
<gene>
    <name evidence="5" type="ORF">ACHAWO_000422</name>
</gene>
<dbReference type="EMBL" id="JALLPJ020000488">
    <property type="protein sequence ID" value="KAL3790646.1"/>
    <property type="molecule type" value="Genomic_DNA"/>
</dbReference>
<dbReference type="InterPro" id="IPR015797">
    <property type="entry name" value="NUDIX_hydrolase-like_dom_sf"/>
</dbReference>
<accession>A0ABD3PSF9</accession>
<dbReference type="Pfam" id="PF18290">
    <property type="entry name" value="Nudix_hydro"/>
    <property type="match status" value="1"/>
</dbReference>
<dbReference type="InterPro" id="IPR040618">
    <property type="entry name" value="Pre-Nudix"/>
</dbReference>
<dbReference type="CDD" id="cd04670">
    <property type="entry name" value="NUDIX_ASFGF2_Nudt6"/>
    <property type="match status" value="1"/>
</dbReference>
<evidence type="ECO:0000256" key="1">
    <source>
        <dbReference type="ARBA" id="ARBA00005582"/>
    </source>
</evidence>
<organism evidence="5 6">
    <name type="scientific">Cyclotella atomus</name>
    <dbReference type="NCBI Taxonomy" id="382360"/>
    <lineage>
        <taxon>Eukaryota</taxon>
        <taxon>Sar</taxon>
        <taxon>Stramenopiles</taxon>
        <taxon>Ochrophyta</taxon>
        <taxon>Bacillariophyta</taxon>
        <taxon>Coscinodiscophyceae</taxon>
        <taxon>Thalassiosirophycidae</taxon>
        <taxon>Stephanodiscales</taxon>
        <taxon>Stephanodiscaceae</taxon>
        <taxon>Cyclotella</taxon>
    </lineage>
</organism>
<evidence type="ECO:0000313" key="5">
    <source>
        <dbReference type="EMBL" id="KAL3790646.1"/>
    </source>
</evidence>
<dbReference type="PANTHER" id="PTHR13994">
    <property type="entry name" value="NUDIX HYDROLASE RELATED"/>
    <property type="match status" value="1"/>
</dbReference>
<name>A0ABD3PSF9_9STRA</name>
<evidence type="ECO:0000256" key="2">
    <source>
        <dbReference type="ARBA" id="ARBA00022801"/>
    </source>
</evidence>
<comment type="similarity">
    <text evidence="1 3">Belongs to the Nudix hydrolase family.</text>
</comment>
<dbReference type="PRINTS" id="PR00502">
    <property type="entry name" value="NUDIXFAMILY"/>
</dbReference>
<dbReference type="PRINTS" id="PR01356">
    <property type="entry name" value="GFGPROTEIN"/>
</dbReference>
<keyword evidence="6" id="KW-1185">Reference proteome</keyword>
<dbReference type="InterPro" id="IPR000086">
    <property type="entry name" value="NUDIX_hydrolase_dom"/>
</dbReference>
<dbReference type="Pfam" id="PF00293">
    <property type="entry name" value="NUDIX"/>
    <property type="match status" value="1"/>
</dbReference>
<dbReference type="InterPro" id="IPR003293">
    <property type="entry name" value="Nudix_hydrolase6-like"/>
</dbReference>
<feature type="domain" description="Nudix hydrolase" evidence="4">
    <location>
        <begin position="159"/>
        <end position="294"/>
    </location>
</feature>
<dbReference type="InterPro" id="IPR020084">
    <property type="entry name" value="NUDIX_hydrolase_CS"/>
</dbReference>
<dbReference type="InterPro" id="IPR020476">
    <property type="entry name" value="Nudix_hydrolase"/>
</dbReference>
<evidence type="ECO:0000256" key="3">
    <source>
        <dbReference type="RuleBase" id="RU003476"/>
    </source>
</evidence>
<dbReference type="PROSITE" id="PS51462">
    <property type="entry name" value="NUDIX"/>
    <property type="match status" value="1"/>
</dbReference>
<protein>
    <recommendedName>
        <fullName evidence="4">Nudix hydrolase domain-containing protein</fullName>
    </recommendedName>
</protein>
<reference evidence="5 6" key="1">
    <citation type="submission" date="2024-10" db="EMBL/GenBank/DDBJ databases">
        <title>Updated reference genomes for cyclostephanoid diatoms.</title>
        <authorList>
            <person name="Roberts W.R."/>
            <person name="Alverson A.J."/>
        </authorList>
    </citation>
    <scope>NUCLEOTIDE SEQUENCE [LARGE SCALE GENOMIC DNA]</scope>
    <source>
        <strain evidence="5 6">AJA010-31</strain>
    </source>
</reference>
<dbReference type="SUPFAM" id="SSF55811">
    <property type="entry name" value="Nudix"/>
    <property type="match status" value="1"/>
</dbReference>
<dbReference type="GO" id="GO:0016787">
    <property type="term" value="F:hydrolase activity"/>
    <property type="evidence" value="ECO:0007669"/>
    <property type="project" value="UniProtKB-KW"/>
</dbReference>
<keyword evidence="2 3" id="KW-0378">Hydrolase</keyword>
<dbReference type="PANTHER" id="PTHR13994:SF13">
    <property type="entry name" value="FI03680P"/>
    <property type="match status" value="1"/>
</dbReference>
<dbReference type="Proteomes" id="UP001530400">
    <property type="component" value="Unassembled WGS sequence"/>
</dbReference>
<evidence type="ECO:0000259" key="4">
    <source>
        <dbReference type="PROSITE" id="PS51462"/>
    </source>
</evidence>
<dbReference type="Gene3D" id="3.90.79.10">
    <property type="entry name" value="Nucleoside Triphosphate Pyrophosphohydrolase"/>
    <property type="match status" value="1"/>
</dbReference>
<dbReference type="PROSITE" id="PS00893">
    <property type="entry name" value="NUDIX_BOX"/>
    <property type="match status" value="1"/>
</dbReference>
<evidence type="ECO:0000313" key="6">
    <source>
        <dbReference type="Proteomes" id="UP001530400"/>
    </source>
</evidence>
<dbReference type="Gene3D" id="3.40.630.30">
    <property type="match status" value="1"/>
</dbReference>
<proteinExistence type="inferred from homology"/>
<sequence length="338" mass="38505">MHVNRLRIALTTSFIAQGRIVRCSSFMHQQNLHLIPLNSLRRGILVKHAHSHDGSVDRCLLDFNTGPYTAAEVSSSTLEQCTDDDEFLNKLKQSINFWKDKEYTSAWINVPVSRARLIESLSDEPFGFDLHHTNATQQTIIMKKWLNENKEDLIPPFATHQVGCAGFTLNDNNELLLIKEWTGPLSASRTPSKQWKLPGGLLDAGESFEEAVIREVHEETGVPCDFEGILSFWHRHGLKWGKSDLYYVCLLKPRSLQIEVCPVEISDACWMHVNDFLEKEDHPLITHVLKRAYLLDKNNTVDNDCAVRIQPQSIMATGSVQWPGRSPYPTYTSHVTKE</sequence>